<reference evidence="2 3" key="1">
    <citation type="submission" date="2019-03" db="EMBL/GenBank/DDBJ databases">
        <title>First draft genome of Liparis tanakae, snailfish: a comprehensive survey of snailfish specific genes.</title>
        <authorList>
            <person name="Kim W."/>
            <person name="Song I."/>
            <person name="Jeong J.-H."/>
            <person name="Kim D."/>
            <person name="Kim S."/>
            <person name="Ryu S."/>
            <person name="Song J.Y."/>
            <person name="Lee S.K."/>
        </authorList>
    </citation>
    <scope>NUCLEOTIDE SEQUENCE [LARGE SCALE GENOMIC DNA]</scope>
    <source>
        <tissue evidence="2">Muscle</tissue>
    </source>
</reference>
<dbReference type="EMBL" id="SRLO01000225">
    <property type="protein sequence ID" value="TNN66065.1"/>
    <property type="molecule type" value="Genomic_DNA"/>
</dbReference>
<evidence type="ECO:0000313" key="2">
    <source>
        <dbReference type="EMBL" id="TNN66065.1"/>
    </source>
</evidence>
<comment type="caution">
    <text evidence="2">The sequence shown here is derived from an EMBL/GenBank/DDBJ whole genome shotgun (WGS) entry which is preliminary data.</text>
</comment>
<dbReference type="AlphaFoldDB" id="A0A4Z2HL83"/>
<name>A0A4Z2HL83_9TELE</name>
<feature type="compositionally biased region" description="Polar residues" evidence="1">
    <location>
        <begin position="1"/>
        <end position="10"/>
    </location>
</feature>
<sequence length="64" mass="7475">MAKSVQSRVQSEILRRSAHGQHRRLFPTDSQTAPHPQPSPEQKIRLALHHHSLYSYLFVSVFER</sequence>
<keyword evidence="3" id="KW-1185">Reference proteome</keyword>
<protein>
    <submittedName>
        <fullName evidence="2">Uncharacterized protein</fullName>
    </submittedName>
</protein>
<proteinExistence type="predicted"/>
<evidence type="ECO:0000313" key="3">
    <source>
        <dbReference type="Proteomes" id="UP000314294"/>
    </source>
</evidence>
<feature type="compositionally biased region" description="Basic residues" evidence="1">
    <location>
        <begin position="16"/>
        <end position="25"/>
    </location>
</feature>
<feature type="region of interest" description="Disordered" evidence="1">
    <location>
        <begin position="1"/>
        <end position="40"/>
    </location>
</feature>
<accession>A0A4Z2HL83</accession>
<gene>
    <name evidence="2" type="ORF">EYF80_023693</name>
</gene>
<dbReference type="Proteomes" id="UP000314294">
    <property type="component" value="Unassembled WGS sequence"/>
</dbReference>
<organism evidence="2 3">
    <name type="scientific">Liparis tanakae</name>
    <name type="common">Tanaka's snailfish</name>
    <dbReference type="NCBI Taxonomy" id="230148"/>
    <lineage>
        <taxon>Eukaryota</taxon>
        <taxon>Metazoa</taxon>
        <taxon>Chordata</taxon>
        <taxon>Craniata</taxon>
        <taxon>Vertebrata</taxon>
        <taxon>Euteleostomi</taxon>
        <taxon>Actinopterygii</taxon>
        <taxon>Neopterygii</taxon>
        <taxon>Teleostei</taxon>
        <taxon>Neoteleostei</taxon>
        <taxon>Acanthomorphata</taxon>
        <taxon>Eupercaria</taxon>
        <taxon>Perciformes</taxon>
        <taxon>Cottioidei</taxon>
        <taxon>Cottales</taxon>
        <taxon>Liparidae</taxon>
        <taxon>Liparis</taxon>
    </lineage>
</organism>
<evidence type="ECO:0000256" key="1">
    <source>
        <dbReference type="SAM" id="MobiDB-lite"/>
    </source>
</evidence>